<evidence type="ECO:0000313" key="1">
    <source>
        <dbReference type="EMBL" id="CAG7827386.1"/>
    </source>
</evidence>
<evidence type="ECO:0000313" key="2">
    <source>
        <dbReference type="Proteomes" id="UP000708208"/>
    </source>
</evidence>
<reference evidence="1" key="1">
    <citation type="submission" date="2021-06" db="EMBL/GenBank/DDBJ databases">
        <authorList>
            <person name="Hodson N. C."/>
            <person name="Mongue J. A."/>
            <person name="Jaron S. K."/>
        </authorList>
    </citation>
    <scope>NUCLEOTIDE SEQUENCE</scope>
</reference>
<protein>
    <submittedName>
        <fullName evidence="1">Uncharacterized protein</fullName>
    </submittedName>
</protein>
<proteinExistence type="predicted"/>
<dbReference type="AlphaFoldDB" id="A0A8J2L404"/>
<accession>A0A8J2L404</accession>
<comment type="caution">
    <text evidence="1">The sequence shown here is derived from an EMBL/GenBank/DDBJ whole genome shotgun (WGS) entry which is preliminary data.</text>
</comment>
<dbReference type="EMBL" id="CAJVCH010543312">
    <property type="protein sequence ID" value="CAG7827386.1"/>
    <property type="molecule type" value="Genomic_DNA"/>
</dbReference>
<gene>
    <name evidence="1" type="ORF">AFUS01_LOCUS37377</name>
</gene>
<dbReference type="Proteomes" id="UP000708208">
    <property type="component" value="Unassembled WGS sequence"/>
</dbReference>
<organism evidence="1 2">
    <name type="scientific">Allacma fusca</name>
    <dbReference type="NCBI Taxonomy" id="39272"/>
    <lineage>
        <taxon>Eukaryota</taxon>
        <taxon>Metazoa</taxon>
        <taxon>Ecdysozoa</taxon>
        <taxon>Arthropoda</taxon>
        <taxon>Hexapoda</taxon>
        <taxon>Collembola</taxon>
        <taxon>Symphypleona</taxon>
        <taxon>Sminthuridae</taxon>
        <taxon>Allacma</taxon>
    </lineage>
</organism>
<keyword evidence="2" id="KW-1185">Reference proteome</keyword>
<sequence length="77" mass="8649">MGSDKVGWAAPADDDDEIGCSIWRVNASWRLRWNENGMEMGRETHVFKSDSVSVPLCRQEGRSGGKERLLNLEKGLL</sequence>
<name>A0A8J2L404_9HEXA</name>